<dbReference type="PANTHER" id="PTHR44281:SF2">
    <property type="entry name" value="SPINDLE ASSEMBLY ABNORMAL PROTEIN 6 HOMOLOG"/>
    <property type="match status" value="1"/>
</dbReference>
<keyword evidence="5" id="KW-0131">Cell cycle</keyword>
<dbReference type="CDD" id="cd10142">
    <property type="entry name" value="HD_SAS6_N"/>
    <property type="match status" value="1"/>
</dbReference>
<feature type="domain" description="Spindle assembly abnormal protein 6 N-terminal" evidence="7">
    <location>
        <begin position="11"/>
        <end position="175"/>
    </location>
</feature>
<evidence type="ECO:0000256" key="5">
    <source>
        <dbReference type="ARBA" id="ARBA00023306"/>
    </source>
</evidence>
<evidence type="ECO:0000256" key="2">
    <source>
        <dbReference type="ARBA" id="ARBA00022490"/>
    </source>
</evidence>
<keyword evidence="4" id="KW-0206">Cytoskeleton</keyword>
<feature type="coiled-coil region" evidence="6">
    <location>
        <begin position="281"/>
        <end position="308"/>
    </location>
</feature>
<keyword evidence="2" id="KW-0963">Cytoplasm</keyword>
<name>A0A836CD77_9STRA</name>
<dbReference type="Proteomes" id="UP000664859">
    <property type="component" value="Unassembled WGS sequence"/>
</dbReference>
<reference evidence="8" key="1">
    <citation type="submission" date="2021-02" db="EMBL/GenBank/DDBJ databases">
        <title>First Annotated Genome of the Yellow-green Alga Tribonema minus.</title>
        <authorList>
            <person name="Mahan K.M."/>
        </authorList>
    </citation>
    <scope>NUCLEOTIDE SEQUENCE</scope>
    <source>
        <strain evidence="8">UTEX B ZZ1240</strain>
    </source>
</reference>
<protein>
    <recommendedName>
        <fullName evidence="7">Spindle assembly abnormal protein 6 N-terminal domain-containing protein</fullName>
    </recommendedName>
</protein>
<evidence type="ECO:0000256" key="1">
    <source>
        <dbReference type="ARBA" id="ARBA00004300"/>
    </source>
</evidence>
<dbReference type="Pfam" id="PF16531">
    <property type="entry name" value="SAS-6_N"/>
    <property type="match status" value="1"/>
</dbReference>
<sequence>MGEELDREKPLFNQAIPVQVKYPDHEKLLELTIRVLSGTRPAPHHAAGGGLREAVLHVELTDELDPFFLYTLQVGEDDYHQLKHDQRLRVDFAAFPRQFIELLQSCSSSSSSTNSGSSAQPHAALAQGGVFLARLETPGTASSAASSVASSGGCSAFSVMETNHFKELTHLSLRFRSGNDAAVKAYLAARLRQLRGEAAALRRRAGDAEADAQRLAAAAAAAAADAAALREGRERDLRDLRAAHCAELTTAREEALRKAEAAATAAALSTREASRAAADARASLETRLSAAEARRDELAARVATLEASAGEAARRAQEAEGAAAARGREVAALREANRGLEGKAFEQEKAVQRLGLKEAALEQQVRDLRELVAKSAALQEGAEGGRGQLAAALDAYRNNVVALQEKLEASVAEINRGNAIIQRIQSEHKALRSKVRLKTDVIRQQERILADQRDALAAARGETAAAQADAREEAARSQQLKRELEAVEARVAEGARLLESNQQVITWLNKELNDAHLGMGGSSAPPPPFSVPPMFPASAAPPTMAGAGNGGYTFGAGSVSGGHAEQAAITEVPPSPPRRHTYFTGDAGGDGAGRPYGLSAYATPGATTSRDGGNGIGMYTQDTYTTPGAVATGASENAPVSDNVAAGERYITANLKRELGAKGGRGLWLEGDPGLAALLGGRRGGKGVAVVTPEGAEVDKKRSVARASVKAY</sequence>
<evidence type="ECO:0000256" key="3">
    <source>
        <dbReference type="ARBA" id="ARBA00023054"/>
    </source>
</evidence>
<feature type="coiled-coil region" evidence="6">
    <location>
        <begin position="442"/>
        <end position="497"/>
    </location>
</feature>
<keyword evidence="9" id="KW-1185">Reference proteome</keyword>
<dbReference type="InterPro" id="IPR032396">
    <property type="entry name" value="SAS-6_N"/>
</dbReference>
<comment type="caution">
    <text evidence="8">The sequence shown here is derived from an EMBL/GenBank/DDBJ whole genome shotgun (WGS) entry which is preliminary data.</text>
</comment>
<dbReference type="EMBL" id="JAFCMP010000357">
    <property type="protein sequence ID" value="KAG5180833.1"/>
    <property type="molecule type" value="Genomic_DNA"/>
</dbReference>
<evidence type="ECO:0000256" key="6">
    <source>
        <dbReference type="SAM" id="Coils"/>
    </source>
</evidence>
<dbReference type="AlphaFoldDB" id="A0A836CD77"/>
<organism evidence="8 9">
    <name type="scientific">Tribonema minus</name>
    <dbReference type="NCBI Taxonomy" id="303371"/>
    <lineage>
        <taxon>Eukaryota</taxon>
        <taxon>Sar</taxon>
        <taxon>Stramenopiles</taxon>
        <taxon>Ochrophyta</taxon>
        <taxon>PX clade</taxon>
        <taxon>Xanthophyceae</taxon>
        <taxon>Tribonematales</taxon>
        <taxon>Tribonemataceae</taxon>
        <taxon>Tribonema</taxon>
    </lineage>
</organism>
<proteinExistence type="predicted"/>
<dbReference type="PANTHER" id="PTHR44281">
    <property type="entry name" value="SPINDLE ASSEMBLY ABNORMAL PROTEIN 6 HOMOLOG"/>
    <property type="match status" value="1"/>
</dbReference>
<evidence type="ECO:0000313" key="9">
    <source>
        <dbReference type="Proteomes" id="UP000664859"/>
    </source>
</evidence>
<evidence type="ECO:0000259" key="7">
    <source>
        <dbReference type="Pfam" id="PF16531"/>
    </source>
</evidence>
<accession>A0A836CD77</accession>
<gene>
    <name evidence="8" type="ORF">JKP88DRAFT_349405</name>
</gene>
<evidence type="ECO:0000313" key="8">
    <source>
        <dbReference type="EMBL" id="KAG5180833.1"/>
    </source>
</evidence>
<dbReference type="InterPro" id="IPR038558">
    <property type="entry name" value="SAS-6_N_sf"/>
</dbReference>
<feature type="coiled-coil region" evidence="6">
    <location>
        <begin position="191"/>
        <end position="218"/>
    </location>
</feature>
<feature type="coiled-coil region" evidence="6">
    <location>
        <begin position="351"/>
        <end position="413"/>
    </location>
</feature>
<comment type="subcellular location">
    <subcellularLocation>
        <location evidence="1">Cytoplasm</location>
        <location evidence="1">Cytoskeleton</location>
        <location evidence="1">Microtubule organizing center</location>
        <location evidence="1">Centrosome</location>
    </subcellularLocation>
</comment>
<evidence type="ECO:0000256" key="4">
    <source>
        <dbReference type="ARBA" id="ARBA00023212"/>
    </source>
</evidence>
<keyword evidence="3 6" id="KW-0175">Coiled coil</keyword>
<dbReference type="GO" id="GO:0005813">
    <property type="term" value="C:centrosome"/>
    <property type="evidence" value="ECO:0007669"/>
    <property type="project" value="UniProtKB-SubCell"/>
</dbReference>
<dbReference type="OrthoDB" id="49058at2759"/>
<dbReference type="Gene3D" id="2.170.210.20">
    <property type="entry name" value="Spindle assembly abnormal protein 6, N-terminal domain"/>
    <property type="match status" value="1"/>
</dbReference>